<comment type="similarity">
    <text evidence="2">Belongs to the polysaccharide synthase family.</text>
</comment>
<evidence type="ECO:0000256" key="7">
    <source>
        <dbReference type="SAM" id="Phobius"/>
    </source>
</evidence>
<keyword evidence="3" id="KW-1003">Cell membrane</keyword>
<evidence type="ECO:0000256" key="4">
    <source>
        <dbReference type="ARBA" id="ARBA00022692"/>
    </source>
</evidence>
<organism evidence="8">
    <name type="scientific">uncultured spirochete</name>
    <dbReference type="NCBI Taxonomy" id="156406"/>
    <lineage>
        <taxon>Bacteria</taxon>
        <taxon>Pseudomonadati</taxon>
        <taxon>Spirochaetota</taxon>
        <taxon>Spirochaetia</taxon>
        <taxon>Spirochaetales</taxon>
        <taxon>environmental samples</taxon>
    </lineage>
</organism>
<evidence type="ECO:0000256" key="6">
    <source>
        <dbReference type="ARBA" id="ARBA00023136"/>
    </source>
</evidence>
<feature type="transmembrane region" description="Helical" evidence="7">
    <location>
        <begin position="390"/>
        <end position="410"/>
    </location>
</feature>
<feature type="transmembrane region" description="Helical" evidence="7">
    <location>
        <begin position="322"/>
        <end position="344"/>
    </location>
</feature>
<keyword evidence="5 7" id="KW-1133">Transmembrane helix</keyword>
<keyword evidence="6 7" id="KW-0472">Membrane</keyword>
<feature type="transmembrane region" description="Helical" evidence="7">
    <location>
        <begin position="49"/>
        <end position="73"/>
    </location>
</feature>
<feature type="transmembrane region" description="Helical" evidence="7">
    <location>
        <begin position="201"/>
        <end position="220"/>
    </location>
</feature>
<evidence type="ECO:0000256" key="1">
    <source>
        <dbReference type="ARBA" id="ARBA00004651"/>
    </source>
</evidence>
<feature type="transmembrane region" description="Helical" evidence="7">
    <location>
        <begin position="137"/>
        <end position="164"/>
    </location>
</feature>
<dbReference type="PANTHER" id="PTHR30250">
    <property type="entry name" value="PST FAMILY PREDICTED COLANIC ACID TRANSPORTER"/>
    <property type="match status" value="1"/>
</dbReference>
<evidence type="ECO:0000313" key="8">
    <source>
        <dbReference type="EMBL" id="SLM11114.1"/>
    </source>
</evidence>
<feature type="transmembrane region" description="Helical" evidence="7">
    <location>
        <begin position="416"/>
        <end position="438"/>
    </location>
</feature>
<reference evidence="8" key="1">
    <citation type="submission" date="2017-02" db="EMBL/GenBank/DDBJ databases">
        <authorList>
            <person name="Regsiter A."/>
            <person name="William W."/>
        </authorList>
    </citation>
    <scope>NUCLEOTIDE SEQUENCE</scope>
    <source>
        <strain evidence="8">Bib</strain>
    </source>
</reference>
<name>A0A3P3XGH3_9SPIR</name>
<dbReference type="GO" id="GO:0005886">
    <property type="term" value="C:plasma membrane"/>
    <property type="evidence" value="ECO:0007669"/>
    <property type="project" value="UniProtKB-SubCell"/>
</dbReference>
<dbReference type="EMBL" id="FWDM01000010">
    <property type="protein sequence ID" value="SLM11114.1"/>
    <property type="molecule type" value="Genomic_DNA"/>
</dbReference>
<protein>
    <submittedName>
        <fullName evidence="8">Putative O-unit flippase</fullName>
    </submittedName>
</protein>
<feature type="transmembrane region" description="Helical" evidence="7">
    <location>
        <begin position="107"/>
        <end position="131"/>
    </location>
</feature>
<proteinExistence type="inferred from homology"/>
<dbReference type="PANTHER" id="PTHR30250:SF10">
    <property type="entry name" value="LIPOPOLYSACCHARIDE BIOSYNTHESIS PROTEIN WZXC"/>
    <property type="match status" value="1"/>
</dbReference>
<comment type="subcellular location">
    <subcellularLocation>
        <location evidence="1">Cell membrane</location>
        <topology evidence="1">Multi-pass membrane protein</topology>
    </subcellularLocation>
</comment>
<sequence length="446" mass="51560">MREKINLSNINKLFTKDVISTYLNQIWRIISGPLSLILLPMFITPEIQGFWYTFSSISALAVFADLGFTTIILQFSAHEFAFLQFSESLDLLGPEEYKKRLASLFRFVLKWSTSIVIIAFPVIFIIGYILFIQKANIFVWLAPWMIYSIGAAIGFYTNVISSFIQGCDQVSNVQKLSLQTSIVGTLSMFLSLVLHFGLYSISISLLLANLYNLGEILIKYQKFLKTLWKTEPDKTNWKHDILGLLWKYALSWSSSYLIFKIYTPLMFQFHGPVEAGKVGISISLITSMTSLANVWISANIPKINILIAKKDWIQLDRNFKKILILIVVTYIFEIFVLIFIIMIFKQNIFFIKIFSRFVSIVPMTMLITGWFFQIIISCLAAYLRGHKQEPYVLLSITHGIIIALSTYVSAKYLPVNLYFSGFFLSYLIIFPWAIYIFIKKRKEWHL</sequence>
<feature type="transmembrane region" description="Helical" evidence="7">
    <location>
        <begin position="241"/>
        <end position="259"/>
    </location>
</feature>
<feature type="transmembrane region" description="Helical" evidence="7">
    <location>
        <begin position="279"/>
        <end position="301"/>
    </location>
</feature>
<evidence type="ECO:0000256" key="2">
    <source>
        <dbReference type="ARBA" id="ARBA00007430"/>
    </source>
</evidence>
<dbReference type="InterPro" id="IPR050833">
    <property type="entry name" value="Poly_Biosynth_Transport"/>
</dbReference>
<dbReference type="AlphaFoldDB" id="A0A3P3XGH3"/>
<gene>
    <name evidence="8" type="ORF">SPIROBIBN47_180003</name>
</gene>
<evidence type="ECO:0000256" key="5">
    <source>
        <dbReference type="ARBA" id="ARBA00022989"/>
    </source>
</evidence>
<accession>A0A3P3XGH3</accession>
<feature type="transmembrane region" description="Helical" evidence="7">
    <location>
        <begin position="364"/>
        <end position="383"/>
    </location>
</feature>
<keyword evidence="4 7" id="KW-0812">Transmembrane</keyword>
<evidence type="ECO:0000256" key="3">
    <source>
        <dbReference type="ARBA" id="ARBA00022475"/>
    </source>
</evidence>